<dbReference type="InterPro" id="IPR050273">
    <property type="entry name" value="GppA/Ppx_hydrolase"/>
</dbReference>
<feature type="domain" description="Ppx/GppA phosphatase N-terminal" evidence="2">
    <location>
        <begin position="20"/>
        <end position="148"/>
    </location>
</feature>
<evidence type="ECO:0000313" key="4">
    <source>
        <dbReference type="Proteomes" id="UP000315252"/>
    </source>
</evidence>
<dbReference type="GO" id="GO:0016462">
    <property type="term" value="F:pyrophosphatase activity"/>
    <property type="evidence" value="ECO:0007669"/>
    <property type="project" value="TreeGrafter"/>
</dbReference>
<dbReference type="CDD" id="cd24054">
    <property type="entry name" value="ASKHA_NBD_AaPPX-GppA_MtPPX2-like"/>
    <property type="match status" value="1"/>
</dbReference>
<dbReference type="EMBL" id="VHSH01000003">
    <property type="protein sequence ID" value="TQV80969.1"/>
    <property type="molecule type" value="Genomic_DNA"/>
</dbReference>
<accession>A0A545TUT6</accession>
<dbReference type="PANTHER" id="PTHR30005:SF0">
    <property type="entry name" value="RETROGRADE REGULATION PROTEIN 2"/>
    <property type="match status" value="1"/>
</dbReference>
<evidence type="ECO:0000259" key="2">
    <source>
        <dbReference type="Pfam" id="PF02541"/>
    </source>
</evidence>
<dbReference type="PANTHER" id="PTHR30005">
    <property type="entry name" value="EXOPOLYPHOSPHATASE"/>
    <property type="match status" value="1"/>
</dbReference>
<comment type="caution">
    <text evidence="3">The sequence shown here is derived from an EMBL/GenBank/DDBJ whole genome shotgun (WGS) entry which is preliminary data.</text>
</comment>
<proteinExistence type="predicted"/>
<dbReference type="Gene3D" id="3.30.420.40">
    <property type="match status" value="1"/>
</dbReference>
<dbReference type="SUPFAM" id="SSF53067">
    <property type="entry name" value="Actin-like ATPase domain"/>
    <property type="match status" value="2"/>
</dbReference>
<sequence length="350" mass="38190">MRGRVFGALDLGTNNCRLLVAKPARQGYRVVDSFSRVVRLGEGLSHSDVLSEAAMERTLRALKICSSKMQRLGVTEARCVATAACRRAVNYPAFRDRVEAEFGLKLEVISSREETRLAVYGCAPLFDPDVETALVFDIGGGSTEVCWVALPGHPNGHARPGNATDAQNASAVRPGRRSPIRHGQAIHPKVLAWKSLPMGVTNLAERYGGGDISETSYRKMVADVLDSLDPFERENGILGSVTGRKVQMLGTSGTVTTLVGIKKDLARYDRRRVDGCYLSLDSVEGLNRRVAAMSYDERVAHPCIGRHRADLVVAGCAILDALCRTWPVDRLRVADRGLREGIIFTLMQGL</sequence>
<feature type="region of interest" description="Disordered" evidence="1">
    <location>
        <begin position="157"/>
        <end position="179"/>
    </location>
</feature>
<dbReference type="InterPro" id="IPR003695">
    <property type="entry name" value="Ppx_GppA_N"/>
</dbReference>
<evidence type="ECO:0000256" key="1">
    <source>
        <dbReference type="SAM" id="MobiDB-lite"/>
    </source>
</evidence>
<dbReference type="OrthoDB" id="9793035at2"/>
<protein>
    <submittedName>
        <fullName evidence="3">Ppx/GppA family phosphatase</fullName>
    </submittedName>
</protein>
<dbReference type="Gene3D" id="3.30.420.150">
    <property type="entry name" value="Exopolyphosphatase. Domain 2"/>
    <property type="match status" value="1"/>
</dbReference>
<organism evidence="3 4">
    <name type="scientific">Denitrobaculum tricleocarpae</name>
    <dbReference type="NCBI Taxonomy" id="2591009"/>
    <lineage>
        <taxon>Bacteria</taxon>
        <taxon>Pseudomonadati</taxon>
        <taxon>Pseudomonadota</taxon>
        <taxon>Alphaproteobacteria</taxon>
        <taxon>Rhodospirillales</taxon>
        <taxon>Rhodospirillaceae</taxon>
        <taxon>Denitrobaculum</taxon>
    </lineage>
</organism>
<dbReference type="InterPro" id="IPR043129">
    <property type="entry name" value="ATPase_NBD"/>
</dbReference>
<gene>
    <name evidence="3" type="ORF">FKG95_11220</name>
</gene>
<dbReference type="Proteomes" id="UP000315252">
    <property type="component" value="Unassembled WGS sequence"/>
</dbReference>
<reference evidence="3 4" key="1">
    <citation type="submission" date="2019-06" db="EMBL/GenBank/DDBJ databases">
        <title>Whole genome sequence for Rhodospirillaceae sp. R148.</title>
        <authorList>
            <person name="Wang G."/>
        </authorList>
    </citation>
    <scope>NUCLEOTIDE SEQUENCE [LARGE SCALE GENOMIC DNA]</scope>
    <source>
        <strain evidence="3 4">R148</strain>
    </source>
</reference>
<keyword evidence="4" id="KW-1185">Reference proteome</keyword>
<name>A0A545TUT6_9PROT</name>
<feature type="domain" description="Ppx/GppA phosphatase N-terminal" evidence="2">
    <location>
        <begin position="189"/>
        <end position="347"/>
    </location>
</feature>
<dbReference type="Pfam" id="PF02541">
    <property type="entry name" value="Ppx-GppA"/>
    <property type="match status" value="2"/>
</dbReference>
<dbReference type="AlphaFoldDB" id="A0A545TUT6"/>
<evidence type="ECO:0000313" key="3">
    <source>
        <dbReference type="EMBL" id="TQV80969.1"/>
    </source>
</evidence>